<comment type="caution">
    <text evidence="1">The sequence shown here is derived from an EMBL/GenBank/DDBJ whole genome shotgun (WGS) entry which is preliminary data.</text>
</comment>
<gene>
    <name evidence="1" type="ORF">H9630_09795</name>
</gene>
<reference evidence="1 2" key="1">
    <citation type="submission" date="2020-08" db="EMBL/GenBank/DDBJ databases">
        <title>A Genomic Blueprint of the Chicken Gut Microbiome.</title>
        <authorList>
            <person name="Gilroy R."/>
            <person name="Ravi A."/>
            <person name="Getino M."/>
            <person name="Pursley I."/>
            <person name="Horton D.L."/>
            <person name="Alikhan N.-F."/>
            <person name="Baker D."/>
            <person name="Gharbi K."/>
            <person name="Hall N."/>
            <person name="Watson M."/>
            <person name="Adriaenssens E.M."/>
            <person name="Foster-Nyarko E."/>
            <person name="Jarju S."/>
            <person name="Secka A."/>
            <person name="Antonio M."/>
            <person name="Oren A."/>
            <person name="Chaudhuri R."/>
            <person name="La Ragione R.M."/>
            <person name="Hildebrand F."/>
            <person name="Pallen M.J."/>
        </authorList>
    </citation>
    <scope>NUCLEOTIDE SEQUENCE [LARGE SCALE GENOMIC DNA]</scope>
    <source>
        <strain evidence="1 2">Sa1BUA13</strain>
    </source>
</reference>
<accession>A0ABR8WEJ4</accession>
<proteinExistence type="predicted"/>
<sequence length="144" mass="16663">MNYAVSFLYQSDEFEISIGTNHVFEAENREEAMKKAASLQQLSDYFSPYYAKAKEDIVFDVMENNYFDQVFVFEYTFYDETKGDYLTVDIGDGKVLSPVMNPACYVKLDRSAFLQCFKEHYPDKEVVTFGSLSYGVEETSAKLR</sequence>
<evidence type="ECO:0008006" key="3">
    <source>
        <dbReference type="Google" id="ProtNLM"/>
    </source>
</evidence>
<name>A0ABR8WEJ4_9BACL</name>
<dbReference type="EMBL" id="JACSPU010000003">
    <property type="protein sequence ID" value="MBD8015111.1"/>
    <property type="molecule type" value="Genomic_DNA"/>
</dbReference>
<dbReference type="RefSeq" id="WP_191715312.1">
    <property type="nucleotide sequence ID" value="NZ_JACSPU010000003.1"/>
</dbReference>
<evidence type="ECO:0000313" key="1">
    <source>
        <dbReference type="EMBL" id="MBD8015111.1"/>
    </source>
</evidence>
<dbReference type="Proteomes" id="UP000658980">
    <property type="component" value="Unassembled WGS sequence"/>
</dbReference>
<evidence type="ECO:0000313" key="2">
    <source>
        <dbReference type="Proteomes" id="UP000658980"/>
    </source>
</evidence>
<keyword evidence="2" id="KW-1185">Reference proteome</keyword>
<protein>
    <recommendedName>
        <fullName evidence="3">Integron gene cassette protein</fullName>
    </recommendedName>
</protein>
<organism evidence="1 2">
    <name type="scientific">Planococcus wigleyi</name>
    <dbReference type="NCBI Taxonomy" id="2762216"/>
    <lineage>
        <taxon>Bacteria</taxon>
        <taxon>Bacillati</taxon>
        <taxon>Bacillota</taxon>
        <taxon>Bacilli</taxon>
        <taxon>Bacillales</taxon>
        <taxon>Caryophanaceae</taxon>
        <taxon>Planococcus</taxon>
    </lineage>
</organism>